<sequence length="199" mass="21799">MGLSRSLWITGISLLVLSLALPVSWYAWPARSPVSASIDRQAWEALGQLSDQYGRSATASLSGDSWVLVFFGFTHCADICPATLNQVAQALEHMGSEAERLQPVFVTLDPERDTPEHLARYLDFFDERLLGLTGTPEQIEQVADAWGIYSRRVPTGDSYMLDHSTTLFLLSPDGELSRRLAGQGTGQRLAEDIAEGLSG</sequence>
<name>A0ABQ2CPQ7_9GAMM</name>
<dbReference type="InterPro" id="IPR036249">
    <property type="entry name" value="Thioredoxin-like_sf"/>
</dbReference>
<keyword evidence="2" id="KW-1133">Transmembrane helix</keyword>
<keyword evidence="2" id="KW-0812">Transmembrane</keyword>
<evidence type="ECO:0000256" key="2">
    <source>
        <dbReference type="SAM" id="Phobius"/>
    </source>
</evidence>
<dbReference type="CDD" id="cd02968">
    <property type="entry name" value="SCO"/>
    <property type="match status" value="1"/>
</dbReference>
<dbReference type="Pfam" id="PF02630">
    <property type="entry name" value="SCO1-SenC"/>
    <property type="match status" value="1"/>
</dbReference>
<evidence type="ECO:0008006" key="5">
    <source>
        <dbReference type="Google" id="ProtNLM"/>
    </source>
</evidence>
<protein>
    <recommendedName>
        <fullName evidence="5">Protein SCO1/2</fullName>
    </recommendedName>
</protein>
<keyword evidence="2" id="KW-0472">Membrane</keyword>
<comment type="similarity">
    <text evidence="1">Belongs to the SCO1/2 family.</text>
</comment>
<dbReference type="InterPro" id="IPR003782">
    <property type="entry name" value="SCO1/SenC"/>
</dbReference>
<evidence type="ECO:0000256" key="1">
    <source>
        <dbReference type="ARBA" id="ARBA00010996"/>
    </source>
</evidence>
<dbReference type="Gene3D" id="3.40.30.10">
    <property type="entry name" value="Glutaredoxin"/>
    <property type="match status" value="1"/>
</dbReference>
<reference evidence="4" key="1">
    <citation type="journal article" date="2019" name="Int. J. Syst. Evol. Microbiol.">
        <title>The Global Catalogue of Microorganisms (GCM) 10K type strain sequencing project: providing services to taxonomists for standard genome sequencing and annotation.</title>
        <authorList>
            <consortium name="The Broad Institute Genomics Platform"/>
            <consortium name="The Broad Institute Genome Sequencing Center for Infectious Disease"/>
            <person name="Wu L."/>
            <person name="Ma J."/>
        </authorList>
    </citation>
    <scope>NUCLEOTIDE SEQUENCE [LARGE SCALE GENOMIC DNA]</scope>
    <source>
        <strain evidence="4">JCM 11590</strain>
    </source>
</reference>
<dbReference type="PANTHER" id="PTHR12151">
    <property type="entry name" value="ELECTRON TRANSPORT PROTIN SCO1/SENC FAMILY MEMBER"/>
    <property type="match status" value="1"/>
</dbReference>
<dbReference type="RefSeq" id="WP_188636225.1">
    <property type="nucleotide sequence ID" value="NZ_BMNN01000003.1"/>
</dbReference>
<dbReference type="Proteomes" id="UP000633263">
    <property type="component" value="Unassembled WGS sequence"/>
</dbReference>
<keyword evidence="4" id="KW-1185">Reference proteome</keyword>
<dbReference type="SUPFAM" id="SSF52833">
    <property type="entry name" value="Thioredoxin-like"/>
    <property type="match status" value="1"/>
</dbReference>
<evidence type="ECO:0000313" key="4">
    <source>
        <dbReference type="Proteomes" id="UP000633263"/>
    </source>
</evidence>
<gene>
    <name evidence="3" type="ORF">GCM10009083_17270</name>
</gene>
<comment type="caution">
    <text evidence="3">The sequence shown here is derived from an EMBL/GenBank/DDBJ whole genome shotgun (WGS) entry which is preliminary data.</text>
</comment>
<organism evidence="3 4">
    <name type="scientific">Halopseudomonas pertucinogena</name>
    <dbReference type="NCBI Taxonomy" id="86175"/>
    <lineage>
        <taxon>Bacteria</taxon>
        <taxon>Pseudomonadati</taxon>
        <taxon>Pseudomonadota</taxon>
        <taxon>Gammaproteobacteria</taxon>
        <taxon>Pseudomonadales</taxon>
        <taxon>Pseudomonadaceae</taxon>
        <taxon>Halopseudomonas</taxon>
    </lineage>
</organism>
<dbReference type="PANTHER" id="PTHR12151:SF25">
    <property type="entry name" value="LINALOOL DEHYDRATASE_ISOMERASE DOMAIN-CONTAINING PROTEIN"/>
    <property type="match status" value="1"/>
</dbReference>
<dbReference type="EMBL" id="BMNN01000003">
    <property type="protein sequence ID" value="GGJ01041.1"/>
    <property type="molecule type" value="Genomic_DNA"/>
</dbReference>
<feature type="transmembrane region" description="Helical" evidence="2">
    <location>
        <begin position="7"/>
        <end position="28"/>
    </location>
</feature>
<evidence type="ECO:0000313" key="3">
    <source>
        <dbReference type="EMBL" id="GGJ01041.1"/>
    </source>
</evidence>
<proteinExistence type="inferred from homology"/>
<accession>A0ABQ2CPQ7</accession>